<protein>
    <submittedName>
        <fullName evidence="3">Transglycosylase SLT domain-containing protein</fullName>
    </submittedName>
</protein>
<dbReference type="AlphaFoldDB" id="A0A7X1NEH8"/>
<keyword evidence="4" id="KW-1185">Reference proteome</keyword>
<evidence type="ECO:0000256" key="1">
    <source>
        <dbReference type="SAM" id="SignalP"/>
    </source>
</evidence>
<keyword evidence="1" id="KW-0732">Signal</keyword>
<name>A0A7X1NEH8_9BURK</name>
<dbReference type="InterPro" id="IPR023346">
    <property type="entry name" value="Lysozyme-like_dom_sf"/>
</dbReference>
<feature type="signal peptide" evidence="1">
    <location>
        <begin position="1"/>
        <end position="36"/>
    </location>
</feature>
<gene>
    <name evidence="3" type="ORF">GCT13_27365</name>
</gene>
<evidence type="ECO:0000313" key="3">
    <source>
        <dbReference type="EMBL" id="MPW20499.1"/>
    </source>
</evidence>
<evidence type="ECO:0000259" key="2">
    <source>
        <dbReference type="Pfam" id="PF01464"/>
    </source>
</evidence>
<accession>A0A7X1NEH8</accession>
<dbReference type="Proteomes" id="UP000484381">
    <property type="component" value="Unassembled WGS sequence"/>
</dbReference>
<reference evidence="3 4" key="1">
    <citation type="submission" date="2019-10" db="EMBL/GenBank/DDBJ databases">
        <title>Paraburkholderia sp. isolated from nodules of Mimosa pudica from Brazilian Atlantic Forest soils.</title>
        <authorList>
            <person name="Paulitsch F."/>
            <person name="Hungria M."/>
            <person name="Dall'Agnol R."/>
        </authorList>
    </citation>
    <scope>NUCLEOTIDE SEQUENCE [LARGE SCALE GENOMIC DNA]</scope>
    <source>
        <strain evidence="3 4">CNPSo 3157</strain>
    </source>
</reference>
<dbReference type="RefSeq" id="WP_152763345.1">
    <property type="nucleotide sequence ID" value="NZ_WHNP01000030.1"/>
</dbReference>
<dbReference type="SUPFAM" id="SSF53955">
    <property type="entry name" value="Lysozyme-like"/>
    <property type="match status" value="1"/>
</dbReference>
<feature type="domain" description="Transglycosylase SLT" evidence="2">
    <location>
        <begin position="61"/>
        <end position="185"/>
    </location>
</feature>
<comment type="caution">
    <text evidence="3">The sequence shown here is derived from an EMBL/GenBank/DDBJ whole genome shotgun (WGS) entry which is preliminary data.</text>
</comment>
<dbReference type="EMBL" id="WHNP01000030">
    <property type="protein sequence ID" value="MPW20499.1"/>
    <property type="molecule type" value="Genomic_DNA"/>
</dbReference>
<evidence type="ECO:0000313" key="4">
    <source>
        <dbReference type="Proteomes" id="UP000484381"/>
    </source>
</evidence>
<proteinExistence type="predicted"/>
<dbReference type="Pfam" id="PF01464">
    <property type="entry name" value="SLT"/>
    <property type="match status" value="1"/>
</dbReference>
<dbReference type="InterPro" id="IPR008258">
    <property type="entry name" value="Transglycosylase_SLT_dom_1"/>
</dbReference>
<organism evidence="3 4">
    <name type="scientific">Paraburkholderia franconis</name>
    <dbReference type="NCBI Taxonomy" id="2654983"/>
    <lineage>
        <taxon>Bacteria</taxon>
        <taxon>Pseudomonadati</taxon>
        <taxon>Pseudomonadota</taxon>
        <taxon>Betaproteobacteria</taxon>
        <taxon>Burkholderiales</taxon>
        <taxon>Burkholderiaceae</taxon>
        <taxon>Paraburkholderia</taxon>
    </lineage>
</organism>
<dbReference type="Gene3D" id="1.10.530.10">
    <property type="match status" value="1"/>
</dbReference>
<sequence length="295" mass="30832">MKRAAYAGWPLLSRIACLLSCSVAALAALAALMALAASIANDAAAQTHADPRNGFAQLAHSCAPNVDVVTLAALVRTESGFNPLAIGVVGAHLAHQPASLAEALATVQVLETRGYSYSVGLSQVNNRNFAKYGETAATLFEPCRNLRAGAAILTDCFARSSRAPVDQQMALRAALSCYYSGNFTTGFRAGYVGKVVMSARMNAVRGGVEPIPVVSDAHAPPLARDKALNARVDETLNEVRSHASPANHDATTHVTPVSSTRHDAPSCSAHPLVTVCHGLSAAQIRVLCVRCLDAH</sequence>
<dbReference type="CDD" id="cd16892">
    <property type="entry name" value="LT_VirB1-like"/>
    <property type="match status" value="1"/>
</dbReference>
<feature type="chain" id="PRO_5031468803" evidence="1">
    <location>
        <begin position="37"/>
        <end position="295"/>
    </location>
</feature>